<evidence type="ECO:0000256" key="5">
    <source>
        <dbReference type="ARBA" id="ARBA00022692"/>
    </source>
</evidence>
<gene>
    <name evidence="9" type="ORF">R50_2150</name>
</gene>
<evidence type="ECO:0000256" key="1">
    <source>
        <dbReference type="ARBA" id="ARBA00004141"/>
    </source>
</evidence>
<reference evidence="9 10" key="1">
    <citation type="submission" date="2020-02" db="EMBL/GenBank/DDBJ databases">
        <authorList>
            <person name="Hogendoorn C."/>
        </authorList>
    </citation>
    <scope>NUCLEOTIDE SEQUENCE [LARGE SCALE GENOMIC DNA]</scope>
    <source>
        <strain evidence="9">R501</strain>
    </source>
</reference>
<keyword evidence="6 8" id="KW-1133">Transmembrane helix</keyword>
<feature type="transmembrane region" description="Helical" evidence="8">
    <location>
        <begin position="318"/>
        <end position="335"/>
    </location>
</feature>
<evidence type="ECO:0000256" key="8">
    <source>
        <dbReference type="SAM" id="Phobius"/>
    </source>
</evidence>
<dbReference type="InterPro" id="IPR004761">
    <property type="entry name" value="Spore_GerAB"/>
</dbReference>
<evidence type="ECO:0000313" key="9">
    <source>
        <dbReference type="EMBL" id="CAB1129647.1"/>
    </source>
</evidence>
<feature type="transmembrane region" description="Helical" evidence="8">
    <location>
        <begin position="278"/>
        <end position="306"/>
    </location>
</feature>
<sequence>MAARQGPALLGTGLSPGQFATLVTAGYITQGLFYFPRDLVMEAGRAALWAFLLTAALGGASLLLFLTVMEKAEGETLTGLGFRLLGPAFWPLAALIVLYHLFLLLGFGVMTVGLVIHSIFLASTPLWAVAAALLGGSLYMAWFGPVPLARAAQSLYLPVALITVLVAVMGVSLIRHPLLLVPALPASAAGFARAVYHNFGLFLGIDALGWFYPYVHAADRARARRTVLWALVAASVVFAWGLEDVLATFGPDFVPALRWPAAQFLRLLNLVTFYVNKFGLVVMVMWTVAAITFGAVHLSVVGHTLYPFLRFRDLRGHRWILAVAALLAWGMVWVFKSPYRVIHVFLPVAIGAGWVYSWALPLLLLGAAALHGRRGAPPQAG</sequence>
<dbReference type="PANTHER" id="PTHR34975:SF2">
    <property type="entry name" value="SPORE GERMINATION PROTEIN A2"/>
    <property type="match status" value="1"/>
</dbReference>
<feature type="transmembrane region" description="Helical" evidence="8">
    <location>
        <begin position="227"/>
        <end position="249"/>
    </location>
</feature>
<dbReference type="GO" id="GO:0016020">
    <property type="term" value="C:membrane"/>
    <property type="evidence" value="ECO:0007669"/>
    <property type="project" value="UniProtKB-SubCell"/>
</dbReference>
<feature type="transmembrane region" description="Helical" evidence="8">
    <location>
        <begin position="89"/>
        <end position="120"/>
    </location>
</feature>
<proteinExistence type="inferred from homology"/>
<dbReference type="AlphaFoldDB" id="A0A6F8ZI27"/>
<dbReference type="PANTHER" id="PTHR34975">
    <property type="entry name" value="SPORE GERMINATION PROTEIN A2"/>
    <property type="match status" value="1"/>
</dbReference>
<evidence type="ECO:0000256" key="6">
    <source>
        <dbReference type="ARBA" id="ARBA00022989"/>
    </source>
</evidence>
<evidence type="ECO:0000256" key="2">
    <source>
        <dbReference type="ARBA" id="ARBA00007998"/>
    </source>
</evidence>
<keyword evidence="7 8" id="KW-0472">Membrane</keyword>
<evidence type="ECO:0000313" key="10">
    <source>
        <dbReference type="Proteomes" id="UP000503399"/>
    </source>
</evidence>
<protein>
    <submittedName>
        <fullName evidence="9">Putative Spore gernimation protein</fullName>
    </submittedName>
</protein>
<feature type="transmembrane region" description="Helical" evidence="8">
    <location>
        <begin position="341"/>
        <end position="365"/>
    </location>
</feature>
<keyword evidence="3" id="KW-0813">Transport</keyword>
<dbReference type="Proteomes" id="UP000503399">
    <property type="component" value="Chromosome"/>
</dbReference>
<organism evidence="9 10">
    <name type="scientific">Candidatus Hydrogenisulfobacillus filiaventi</name>
    <dbReference type="NCBI Taxonomy" id="2707344"/>
    <lineage>
        <taxon>Bacteria</taxon>
        <taxon>Bacillati</taxon>
        <taxon>Bacillota</taxon>
        <taxon>Clostridia</taxon>
        <taxon>Eubacteriales</taxon>
        <taxon>Clostridiales Family XVII. Incertae Sedis</taxon>
        <taxon>Candidatus Hydrogenisulfobacillus</taxon>
    </lineage>
</organism>
<dbReference type="Pfam" id="PF03845">
    <property type="entry name" value="Spore_permease"/>
    <property type="match status" value="1"/>
</dbReference>
<comment type="similarity">
    <text evidence="2">Belongs to the amino acid-polyamine-organocation (APC) superfamily. Spore germination protein (SGP) (TC 2.A.3.9) family.</text>
</comment>
<comment type="subcellular location">
    <subcellularLocation>
        <location evidence="1">Membrane</location>
        <topology evidence="1">Multi-pass membrane protein</topology>
    </subcellularLocation>
</comment>
<feature type="transmembrane region" description="Helical" evidence="8">
    <location>
        <begin position="46"/>
        <end position="68"/>
    </location>
</feature>
<feature type="transmembrane region" description="Helical" evidence="8">
    <location>
        <begin position="155"/>
        <end position="174"/>
    </location>
</feature>
<dbReference type="EMBL" id="LR778114">
    <property type="protein sequence ID" value="CAB1129647.1"/>
    <property type="molecule type" value="Genomic_DNA"/>
</dbReference>
<evidence type="ECO:0000256" key="3">
    <source>
        <dbReference type="ARBA" id="ARBA00022448"/>
    </source>
</evidence>
<evidence type="ECO:0000256" key="4">
    <source>
        <dbReference type="ARBA" id="ARBA00022544"/>
    </source>
</evidence>
<dbReference type="GO" id="GO:0009847">
    <property type="term" value="P:spore germination"/>
    <property type="evidence" value="ECO:0007669"/>
    <property type="project" value="InterPro"/>
</dbReference>
<feature type="transmembrane region" description="Helical" evidence="8">
    <location>
        <begin position="126"/>
        <end position="143"/>
    </location>
</feature>
<evidence type="ECO:0000256" key="7">
    <source>
        <dbReference type="ARBA" id="ARBA00023136"/>
    </source>
</evidence>
<dbReference type="KEGG" id="hfv:R50_2150"/>
<keyword evidence="10" id="KW-1185">Reference proteome</keyword>
<feature type="transmembrane region" description="Helical" evidence="8">
    <location>
        <begin position="194"/>
        <end position="215"/>
    </location>
</feature>
<name>A0A6F8ZI27_9FIRM</name>
<accession>A0A6F8ZI27</accession>
<keyword evidence="5 8" id="KW-0812">Transmembrane</keyword>
<keyword evidence="4" id="KW-0309">Germination</keyword>